<evidence type="ECO:0000313" key="1">
    <source>
        <dbReference type="EMBL" id="KRO62627.1"/>
    </source>
</evidence>
<evidence type="ECO:0000313" key="2">
    <source>
        <dbReference type="Proteomes" id="UP000051269"/>
    </source>
</evidence>
<comment type="caution">
    <text evidence="1">The sequence shown here is derived from an EMBL/GenBank/DDBJ whole genome shotgun (WGS) entry which is preliminary data.</text>
</comment>
<gene>
    <name evidence="1" type="ORF">ABR82_07090</name>
</gene>
<organism evidence="1 2">
    <name type="scientific">Verrucomicrobia subdivision 6 bacterium BACL9 MAG-120507-bin52</name>
    <dbReference type="NCBI Taxonomy" id="1655590"/>
    <lineage>
        <taxon>Bacteria</taxon>
        <taxon>Pseudomonadati</taxon>
        <taxon>Verrucomicrobiota</taxon>
        <taxon>Verrucomicrobiia</taxon>
        <taxon>Verrucomicrobiales</taxon>
        <taxon>Verrucomicrobia subdivision 6</taxon>
    </lineage>
</organism>
<dbReference type="AlphaFoldDB" id="A0A0R2RQZ8"/>
<name>A0A0R2RQZ8_9BACT</name>
<sequence length="90" mass="9819">MISSHRIECNLHQKTREITGGGLGSRSLDGQNLAVAVPTRSGIDHVRQVKISTFVAAKLRQVATVRRPAHAKAHLGCFAFRDSHGFNSPF</sequence>
<dbReference type="Proteomes" id="UP000051269">
    <property type="component" value="Unassembled WGS sequence"/>
</dbReference>
<protein>
    <submittedName>
        <fullName evidence="1">Uncharacterized protein</fullName>
    </submittedName>
</protein>
<accession>A0A0R2RQZ8</accession>
<reference evidence="1 2" key="1">
    <citation type="submission" date="2015-10" db="EMBL/GenBank/DDBJ databases">
        <title>Metagenome-Assembled Genomes uncover a global brackish microbiome.</title>
        <authorList>
            <person name="Hugerth L.W."/>
            <person name="Larsson J."/>
            <person name="Alneberg J."/>
            <person name="Lindh M.V."/>
            <person name="Legrand C."/>
            <person name="Pinhassi J."/>
            <person name="Andersson A.F."/>
        </authorList>
    </citation>
    <scope>NUCLEOTIDE SEQUENCE [LARGE SCALE GENOMIC DNA]</scope>
    <source>
        <strain evidence="1">BACL18 MAG-120507-bin52</strain>
    </source>
</reference>
<proteinExistence type="predicted"/>
<dbReference type="EMBL" id="LIBO01000050">
    <property type="protein sequence ID" value="KRO62627.1"/>
    <property type="molecule type" value="Genomic_DNA"/>
</dbReference>